<evidence type="ECO:0000256" key="5">
    <source>
        <dbReference type="ARBA" id="ARBA00023049"/>
    </source>
</evidence>
<evidence type="ECO:0000256" key="3">
    <source>
        <dbReference type="ARBA" id="ARBA00022801"/>
    </source>
</evidence>
<evidence type="ECO:0000313" key="9">
    <source>
        <dbReference type="Proteomes" id="UP000298337"/>
    </source>
</evidence>
<evidence type="ECO:0000256" key="2">
    <source>
        <dbReference type="ARBA" id="ARBA00022670"/>
    </source>
</evidence>
<keyword evidence="4" id="KW-0862">Zinc</keyword>
<dbReference type="InterPro" id="IPR011249">
    <property type="entry name" value="Metalloenz_LuxS/M16"/>
</dbReference>
<sequence length="430" mass="48048">MIQFEEFTLSNGLRCIVHEDHSTPMAVLNILYNVGSRDEDPAHTGFAHLFEHLMFSGSVNIPSYDEPLQMVGGENNAFTSPDITNYYLTLPAANLETGFWLESDRMLSLAFSENGLEVQRKVVVEEFKQNYLNQPYGDVWLKLRPLAYQQHPYQWATIGKEVSHIEDATMQQVRDFFAKHYSPSNAVLVVAGAVTRAEAERLAEKWFGPIPAGTRYERQLPQEPRQTEARFLEVQADVPVSALYKVYHMPGRGDARYYDVDLLSDVLGRGKSSRLYQQLVKEHPLFNAISASVMGSLEPGLLVVSGKLNAGVSLEEADAAVEQVVAQLREELVAEQELEKVKNQAEASIVFSEIELLHRAMNLAYSKLLGDADLVNQESAKVQAVTPERVRAAAQEVLRPDNCSTLYYRAQPKSVVENEESPALVTEAGS</sequence>
<organism evidence="8 9">
    <name type="scientific">Hymenobacter fodinae</name>
    <dbReference type="NCBI Taxonomy" id="2510796"/>
    <lineage>
        <taxon>Bacteria</taxon>
        <taxon>Pseudomonadati</taxon>
        <taxon>Bacteroidota</taxon>
        <taxon>Cytophagia</taxon>
        <taxon>Cytophagales</taxon>
        <taxon>Hymenobacteraceae</taxon>
        <taxon>Hymenobacter</taxon>
    </lineage>
</organism>
<dbReference type="OrthoDB" id="9811314at2"/>
<evidence type="ECO:0000256" key="4">
    <source>
        <dbReference type="ARBA" id="ARBA00022833"/>
    </source>
</evidence>
<dbReference type="Pfam" id="PF00675">
    <property type="entry name" value="Peptidase_M16"/>
    <property type="match status" value="1"/>
</dbReference>
<protein>
    <submittedName>
        <fullName evidence="8">Insulinase family protein</fullName>
    </submittedName>
</protein>
<comment type="similarity">
    <text evidence="1">Belongs to the peptidase M16 family.</text>
</comment>
<dbReference type="AlphaFoldDB" id="A0A4Z0PAL0"/>
<dbReference type="Proteomes" id="UP000298337">
    <property type="component" value="Unassembled WGS sequence"/>
</dbReference>
<keyword evidence="9" id="KW-1185">Reference proteome</keyword>
<evidence type="ECO:0000259" key="7">
    <source>
        <dbReference type="Pfam" id="PF05193"/>
    </source>
</evidence>
<dbReference type="InterPro" id="IPR011765">
    <property type="entry name" value="Pept_M16_N"/>
</dbReference>
<dbReference type="GO" id="GO:0006508">
    <property type="term" value="P:proteolysis"/>
    <property type="evidence" value="ECO:0007669"/>
    <property type="project" value="UniProtKB-KW"/>
</dbReference>
<keyword evidence="3" id="KW-0378">Hydrolase</keyword>
<dbReference type="GO" id="GO:0046872">
    <property type="term" value="F:metal ion binding"/>
    <property type="evidence" value="ECO:0007669"/>
    <property type="project" value="InterPro"/>
</dbReference>
<name>A0A4Z0PAL0_9BACT</name>
<feature type="domain" description="Peptidase M16 C-terminal" evidence="7">
    <location>
        <begin position="168"/>
        <end position="344"/>
    </location>
</feature>
<dbReference type="PANTHER" id="PTHR43690">
    <property type="entry name" value="NARDILYSIN"/>
    <property type="match status" value="1"/>
</dbReference>
<dbReference type="Gene3D" id="3.30.830.10">
    <property type="entry name" value="Metalloenzyme, LuxS/M16 peptidase-like"/>
    <property type="match status" value="2"/>
</dbReference>
<evidence type="ECO:0000256" key="1">
    <source>
        <dbReference type="ARBA" id="ARBA00007261"/>
    </source>
</evidence>
<evidence type="ECO:0000313" key="8">
    <source>
        <dbReference type="EMBL" id="TGE09686.1"/>
    </source>
</evidence>
<dbReference type="Pfam" id="PF05193">
    <property type="entry name" value="Peptidase_M16_C"/>
    <property type="match status" value="1"/>
</dbReference>
<keyword evidence="2" id="KW-0645">Protease</keyword>
<comment type="caution">
    <text evidence="8">The sequence shown here is derived from an EMBL/GenBank/DDBJ whole genome shotgun (WGS) entry which is preliminary data.</text>
</comment>
<feature type="domain" description="Peptidase M16 N-terminal" evidence="6">
    <location>
        <begin position="16"/>
        <end position="132"/>
    </location>
</feature>
<reference evidence="8 9" key="1">
    <citation type="submission" date="2019-04" db="EMBL/GenBank/DDBJ databases">
        <authorList>
            <person name="Feng G."/>
            <person name="Zhang J."/>
            <person name="Zhu H."/>
        </authorList>
    </citation>
    <scope>NUCLEOTIDE SEQUENCE [LARGE SCALE GENOMIC DNA]</scope>
    <source>
        <strain evidence="8 9">92R-1</strain>
    </source>
</reference>
<evidence type="ECO:0000259" key="6">
    <source>
        <dbReference type="Pfam" id="PF00675"/>
    </source>
</evidence>
<accession>A0A4Z0PAL0</accession>
<dbReference type="RefSeq" id="WP_135430631.1">
    <property type="nucleotide sequence ID" value="NZ_SRLA01000001.1"/>
</dbReference>
<dbReference type="EMBL" id="SRLA01000001">
    <property type="protein sequence ID" value="TGE09686.1"/>
    <property type="molecule type" value="Genomic_DNA"/>
</dbReference>
<dbReference type="SUPFAM" id="SSF63411">
    <property type="entry name" value="LuxS/MPP-like metallohydrolase"/>
    <property type="match status" value="2"/>
</dbReference>
<gene>
    <name evidence="8" type="ORF">EU556_02300</name>
</gene>
<dbReference type="PANTHER" id="PTHR43690:SF17">
    <property type="entry name" value="PROTEIN YHJJ"/>
    <property type="match status" value="1"/>
</dbReference>
<dbReference type="InterPro" id="IPR007863">
    <property type="entry name" value="Peptidase_M16_C"/>
</dbReference>
<dbReference type="GO" id="GO:0008237">
    <property type="term" value="F:metallopeptidase activity"/>
    <property type="evidence" value="ECO:0007669"/>
    <property type="project" value="UniProtKB-KW"/>
</dbReference>
<keyword evidence="5" id="KW-0482">Metalloprotease</keyword>
<proteinExistence type="inferred from homology"/>
<dbReference type="InterPro" id="IPR050626">
    <property type="entry name" value="Peptidase_M16"/>
</dbReference>